<reference evidence="3" key="1">
    <citation type="submission" date="2016-10" db="EMBL/GenBank/DDBJ databases">
        <authorList>
            <person name="Varghese N."/>
            <person name="Submissions S."/>
        </authorList>
    </citation>
    <scope>NUCLEOTIDE SEQUENCE [LARGE SCALE GENOMIC DNA]</scope>
    <source>
        <strain evidence="3">DSM 25030</strain>
    </source>
</reference>
<name>A0A1H2YBJ4_9FLAO</name>
<keyword evidence="3" id="KW-1185">Reference proteome</keyword>
<evidence type="ECO:0000256" key="1">
    <source>
        <dbReference type="SAM" id="SignalP"/>
    </source>
</evidence>
<feature type="signal peptide" evidence="1">
    <location>
        <begin position="1"/>
        <end position="24"/>
    </location>
</feature>
<feature type="chain" id="PRO_5011702162" description="Outer membrane protein beta-barrel family protein" evidence="1">
    <location>
        <begin position="25"/>
        <end position="224"/>
    </location>
</feature>
<dbReference type="Proteomes" id="UP000199592">
    <property type="component" value="Unassembled WGS sequence"/>
</dbReference>
<accession>A0A1H2YBJ4</accession>
<keyword evidence="1" id="KW-0732">Signal</keyword>
<dbReference type="STRING" id="1073328.SAMN05216294_3011"/>
<evidence type="ECO:0000313" key="2">
    <source>
        <dbReference type="EMBL" id="SDX02602.1"/>
    </source>
</evidence>
<evidence type="ECO:0008006" key="4">
    <source>
        <dbReference type="Google" id="ProtNLM"/>
    </source>
</evidence>
<dbReference type="RefSeq" id="WP_175443784.1">
    <property type="nucleotide sequence ID" value="NZ_FNKI01000004.1"/>
</dbReference>
<proteinExistence type="predicted"/>
<organism evidence="2 3">
    <name type="scientific">Flagellimonas zhangzhouensis</name>
    <dbReference type="NCBI Taxonomy" id="1073328"/>
    <lineage>
        <taxon>Bacteria</taxon>
        <taxon>Pseudomonadati</taxon>
        <taxon>Bacteroidota</taxon>
        <taxon>Flavobacteriia</taxon>
        <taxon>Flavobacteriales</taxon>
        <taxon>Flavobacteriaceae</taxon>
        <taxon>Flagellimonas</taxon>
    </lineage>
</organism>
<evidence type="ECO:0000313" key="3">
    <source>
        <dbReference type="Proteomes" id="UP000199592"/>
    </source>
</evidence>
<gene>
    <name evidence="2" type="ORF">SAMN04487892_3010</name>
</gene>
<sequence>MKKSKKIKLLLATLFLSISIGVFAQENFFGDIGVTKNLTSSTEWNQSVNGHFKHFFSEDGWYRFGASYTLTRNVKNWGIQAGLLTERTFDDSIDNYWEIRPWAGLTLSNDISTKLKFQQFFKLEWRNLLFAGDSENQITTRTRYKIMPMYDLGNNWSLYTSYEWYIQPNTDLGARFINSREWNLGFNKKMEKFTLNFNYTRERFNEVVLSDATKGNTFSVTFIF</sequence>
<dbReference type="EMBL" id="FNMY01000005">
    <property type="protein sequence ID" value="SDX02602.1"/>
    <property type="molecule type" value="Genomic_DNA"/>
</dbReference>
<dbReference type="SUPFAM" id="SSF56935">
    <property type="entry name" value="Porins"/>
    <property type="match status" value="1"/>
</dbReference>
<protein>
    <recommendedName>
        <fullName evidence="4">Outer membrane protein beta-barrel family protein</fullName>
    </recommendedName>
</protein>
<dbReference type="AlphaFoldDB" id="A0A1H2YBJ4"/>